<dbReference type="CDD" id="cd07762">
    <property type="entry name" value="CYTH-like_Pase_1"/>
    <property type="match status" value="1"/>
</dbReference>
<dbReference type="OrthoDB" id="384378at2"/>
<comment type="caution">
    <text evidence="2">The sequence shown here is derived from an EMBL/GenBank/DDBJ whole genome shotgun (WGS) entry which is preliminary data.</text>
</comment>
<dbReference type="InterPro" id="IPR023577">
    <property type="entry name" value="CYTH_domain"/>
</dbReference>
<evidence type="ECO:0000259" key="1">
    <source>
        <dbReference type="PROSITE" id="PS51707"/>
    </source>
</evidence>
<dbReference type="AlphaFoldDB" id="A0A429ZL39"/>
<keyword evidence="3" id="KW-1185">Reference proteome</keyword>
<organism evidence="2 3">
    <name type="scientific">Vagococcus salmoninarum</name>
    <dbReference type="NCBI Taxonomy" id="2739"/>
    <lineage>
        <taxon>Bacteria</taxon>
        <taxon>Bacillati</taxon>
        <taxon>Bacillota</taxon>
        <taxon>Bacilli</taxon>
        <taxon>Lactobacillales</taxon>
        <taxon>Enterococcaceae</taxon>
        <taxon>Vagococcus</taxon>
    </lineage>
</organism>
<sequence length="196" mass="22392">MAHSVEIEFKTLIKEADYLALVAMYCQPAPVFFNQTNTYFDTPDFSLKSQHMGLRIRTFDQRGELTLKSPLKESQGLLETTDYLTLAEAQDLIAANQIVPDGHVATFLKEHRIDITKLVIHGQLTTKRVEVNLRPDVLLVLDESWYHGQHDFELEMEVTDEEAGQAFFVNFLKENQLSYLPGGNKVTRTFNAKLSK</sequence>
<dbReference type="InterPro" id="IPR033469">
    <property type="entry name" value="CYTH-like_dom_sf"/>
</dbReference>
<gene>
    <name evidence="2" type="ORF">CBF35_10455</name>
</gene>
<dbReference type="RefSeq" id="WP_126780873.1">
    <property type="nucleotide sequence ID" value="NZ_CAUQJP010000021.1"/>
</dbReference>
<dbReference type="Gene3D" id="2.40.320.10">
    <property type="entry name" value="Hypothetical Protein Pfu-838710-001"/>
    <property type="match status" value="1"/>
</dbReference>
<dbReference type="InterPro" id="IPR009195">
    <property type="entry name" value="Uncharacterised_YjbK"/>
</dbReference>
<dbReference type="EMBL" id="NGJU01000015">
    <property type="protein sequence ID" value="RST94379.1"/>
    <property type="molecule type" value="Genomic_DNA"/>
</dbReference>
<accession>A0A429ZL39</accession>
<feature type="domain" description="CYTH" evidence="1">
    <location>
        <begin position="4"/>
        <end position="196"/>
    </location>
</feature>
<dbReference type="PIRSF" id="PIRSF012526">
    <property type="entry name" value="CYTH_UCP012526"/>
    <property type="match status" value="1"/>
</dbReference>
<dbReference type="SMART" id="SM01118">
    <property type="entry name" value="CYTH"/>
    <property type="match status" value="1"/>
</dbReference>
<proteinExistence type="predicted"/>
<dbReference type="SUPFAM" id="SSF55154">
    <property type="entry name" value="CYTH-like phosphatases"/>
    <property type="match status" value="1"/>
</dbReference>
<dbReference type="PROSITE" id="PS51707">
    <property type="entry name" value="CYTH"/>
    <property type="match status" value="1"/>
</dbReference>
<dbReference type="Pfam" id="PF01928">
    <property type="entry name" value="CYTH"/>
    <property type="match status" value="1"/>
</dbReference>
<dbReference type="Proteomes" id="UP000287239">
    <property type="component" value="Unassembled WGS sequence"/>
</dbReference>
<name>A0A429ZL39_9ENTE</name>
<reference evidence="2 3" key="1">
    <citation type="submission" date="2017-05" db="EMBL/GenBank/DDBJ databases">
        <title>Vagococcus spp. assemblies.</title>
        <authorList>
            <person name="Gulvik C.A."/>
        </authorList>
    </citation>
    <scope>NUCLEOTIDE SEQUENCE [LARGE SCALE GENOMIC DNA]</scope>
    <source>
        <strain evidence="2 3">NCFB 2777</strain>
    </source>
</reference>
<evidence type="ECO:0000313" key="3">
    <source>
        <dbReference type="Proteomes" id="UP000287239"/>
    </source>
</evidence>
<protein>
    <recommendedName>
        <fullName evidence="1">CYTH domain-containing protein</fullName>
    </recommendedName>
</protein>
<dbReference type="GeneID" id="98568794"/>
<evidence type="ECO:0000313" key="2">
    <source>
        <dbReference type="EMBL" id="RST94379.1"/>
    </source>
</evidence>